<dbReference type="Gene3D" id="3.30.40.250">
    <property type="match status" value="1"/>
</dbReference>
<protein>
    <recommendedName>
        <fullName evidence="1">YcaO domain-containing protein</fullName>
    </recommendedName>
</protein>
<feature type="domain" description="YcaO" evidence="1">
    <location>
        <begin position="31"/>
        <end position="404"/>
    </location>
</feature>
<keyword evidence="3" id="KW-1185">Reference proteome</keyword>
<dbReference type="PROSITE" id="PS51664">
    <property type="entry name" value="YCAO"/>
    <property type="match status" value="1"/>
</dbReference>
<dbReference type="Proteomes" id="UP000553459">
    <property type="component" value="Unassembled WGS sequence"/>
</dbReference>
<evidence type="ECO:0000313" key="2">
    <source>
        <dbReference type="EMBL" id="NAW50198.1"/>
    </source>
</evidence>
<comment type="caution">
    <text evidence="2">The sequence shown here is derived from an EMBL/GenBank/DDBJ whole genome shotgun (WGS) entry which is preliminary data.</text>
</comment>
<dbReference type="EMBL" id="JAAABJ010000224">
    <property type="protein sequence ID" value="NAW50198.1"/>
    <property type="molecule type" value="Genomic_DNA"/>
</dbReference>
<dbReference type="PANTHER" id="PTHR37809">
    <property type="entry name" value="RIBOSOMAL PROTEIN S12 METHYLTHIOTRANSFERASE ACCESSORY FACTOR YCAO"/>
    <property type="match status" value="1"/>
</dbReference>
<dbReference type="Gene3D" id="3.30.160.660">
    <property type="match status" value="1"/>
</dbReference>
<organism evidence="2 3">
    <name type="scientific">Elizabethkingia argenteiflava</name>
    <dbReference type="NCBI Taxonomy" id="2681556"/>
    <lineage>
        <taxon>Bacteria</taxon>
        <taxon>Pseudomonadati</taxon>
        <taxon>Bacteroidota</taxon>
        <taxon>Flavobacteriia</taxon>
        <taxon>Flavobacteriales</taxon>
        <taxon>Weeksellaceae</taxon>
        <taxon>Elizabethkingia</taxon>
    </lineage>
</organism>
<dbReference type="Gene3D" id="3.30.1330.230">
    <property type="match status" value="1"/>
</dbReference>
<dbReference type="AlphaFoldDB" id="A0A845PV79"/>
<accession>A0A845PV79</accession>
<dbReference type="PANTHER" id="PTHR37809:SF1">
    <property type="entry name" value="RIBOSOMAL PROTEIN S12 METHYLTHIOTRANSFERASE ACCESSORY FACTOR YCAO"/>
    <property type="match status" value="1"/>
</dbReference>
<evidence type="ECO:0000259" key="1">
    <source>
        <dbReference type="PROSITE" id="PS51664"/>
    </source>
</evidence>
<sequence length="404" mass="47438">MLSISISKDISLYINYLDVIGNNRKNITGAGLGFSKKEAEISAFGEYIERYVSSFQINNGLIHGSFNDLRDTYACYSPKSLEYFNKNQYESDTFELKQWREDSIIHWSKSCNYFSGEQILLPYFMTHTENIITDGRFHINTSTGTACHISIKKAVQSGLLECIERDAFCKFWYLQRNNRYRKFSENFILNQYPQDRIIEQLFNNKKVKIITYDISEYAYCPTFVVFILFKRKGRLLQSCGSASRLHHQEALIKACVEAYQGIDYADQLTFELKEEIPIEKVNQRDFSMINSFRKHYALYCLYPELRNEVPILKDVFGFSHYSNDWKEAYEHHVSDFSNEELKSKRLDEIYYTILSDPNIIPAGYEVVKVTTPKLHLLTGNFNYPYLGLFSDKEDLFTQMPHFFP</sequence>
<dbReference type="Pfam" id="PF02624">
    <property type="entry name" value="YcaO"/>
    <property type="match status" value="1"/>
</dbReference>
<evidence type="ECO:0000313" key="3">
    <source>
        <dbReference type="Proteomes" id="UP000553459"/>
    </source>
</evidence>
<proteinExistence type="predicted"/>
<dbReference type="InterPro" id="IPR003776">
    <property type="entry name" value="YcaO-like_dom"/>
</dbReference>
<reference evidence="2 3" key="1">
    <citation type="submission" date="2019-11" db="EMBL/GenBank/DDBJ databases">
        <title>Characterization of Elizabethkingia argenteiflava sp. nov., isolated from inner surface of Soybean Pods.</title>
        <authorList>
            <person name="Mo S."/>
        </authorList>
    </citation>
    <scope>NUCLEOTIDE SEQUENCE [LARGE SCALE GENOMIC DNA]</scope>
    <source>
        <strain evidence="2 3">YB22</strain>
    </source>
</reference>
<gene>
    <name evidence="2" type="ORF">GNY06_01945</name>
</gene>
<name>A0A845PV79_9FLAO</name>